<dbReference type="PANTHER" id="PTHR13114:SF7">
    <property type="entry name" value="MEDIATOR OF RNA POLYMERASE II TRANSCRIPTION SUBUNIT 17"/>
    <property type="match status" value="1"/>
</dbReference>
<dbReference type="GO" id="GO:0006357">
    <property type="term" value="P:regulation of transcription by RNA polymerase II"/>
    <property type="evidence" value="ECO:0007669"/>
    <property type="project" value="InterPro"/>
</dbReference>
<dbReference type="Gene3D" id="6.10.250.2620">
    <property type="match status" value="1"/>
</dbReference>
<gene>
    <name evidence="8" type="primary">MED17</name>
    <name evidence="10" type="ORF">B0I35DRAFT_469232</name>
</gene>
<keyword evidence="8" id="KW-0010">Activator</keyword>
<evidence type="ECO:0000256" key="3">
    <source>
        <dbReference type="ARBA" id="ARBA00019610"/>
    </source>
</evidence>
<evidence type="ECO:0000313" key="10">
    <source>
        <dbReference type="EMBL" id="KAH7316618.1"/>
    </source>
</evidence>
<dbReference type="GO" id="GO:0016592">
    <property type="term" value="C:mediator complex"/>
    <property type="evidence" value="ECO:0007669"/>
    <property type="project" value="InterPro"/>
</dbReference>
<evidence type="ECO:0000256" key="9">
    <source>
        <dbReference type="SAM" id="MobiDB-lite"/>
    </source>
</evidence>
<evidence type="ECO:0000256" key="7">
    <source>
        <dbReference type="ARBA" id="ARBA00032014"/>
    </source>
</evidence>
<evidence type="ECO:0000256" key="1">
    <source>
        <dbReference type="ARBA" id="ARBA00004123"/>
    </source>
</evidence>
<dbReference type="Proteomes" id="UP000813444">
    <property type="component" value="Unassembled WGS sequence"/>
</dbReference>
<dbReference type="InterPro" id="IPR019313">
    <property type="entry name" value="Mediator_Med17"/>
</dbReference>
<protein>
    <recommendedName>
        <fullName evidence="3 8">Mediator of RNA polymerase II transcription subunit 17</fullName>
    </recommendedName>
    <alternativeName>
        <fullName evidence="7 8">Mediator complex subunit 17</fullName>
    </alternativeName>
</protein>
<dbReference type="EMBL" id="JAGPNK010000008">
    <property type="protein sequence ID" value="KAH7316618.1"/>
    <property type="molecule type" value="Genomic_DNA"/>
</dbReference>
<dbReference type="Pfam" id="PF10156">
    <property type="entry name" value="Med17"/>
    <property type="match status" value="1"/>
</dbReference>
<keyword evidence="6 8" id="KW-0539">Nucleus</keyword>
<dbReference type="GO" id="GO:0070847">
    <property type="term" value="C:core mediator complex"/>
    <property type="evidence" value="ECO:0007669"/>
    <property type="project" value="TreeGrafter"/>
</dbReference>
<accession>A0A8K0SPV0</accession>
<feature type="compositionally biased region" description="Basic and acidic residues" evidence="9">
    <location>
        <begin position="41"/>
        <end position="52"/>
    </location>
</feature>
<comment type="function">
    <text evidence="8">Component of the Mediator complex, a coactivator involved in the regulated transcription of nearly all RNA polymerase II-dependent genes. Mediator functions as a bridge to convey information from gene-specific regulatory proteins to the basal RNA polymerase II transcription machinery. Mediator is recruited to promoters by direct interactions with regulatory proteins and serves as a scaffold for the assembly of a functional preinitiation complex with RNA polymerase II and the general transcription factors.</text>
</comment>
<keyword evidence="5 8" id="KW-0804">Transcription</keyword>
<dbReference type="GO" id="GO:0003712">
    <property type="term" value="F:transcription coregulator activity"/>
    <property type="evidence" value="ECO:0007669"/>
    <property type="project" value="InterPro"/>
</dbReference>
<keyword evidence="11" id="KW-1185">Reference proteome</keyword>
<evidence type="ECO:0000256" key="8">
    <source>
        <dbReference type="RuleBase" id="RU364140"/>
    </source>
</evidence>
<comment type="similarity">
    <text evidence="2 8">Belongs to the Mediator complex subunit 17 family.</text>
</comment>
<comment type="subunit">
    <text evidence="8">Component of the Mediator complex.</text>
</comment>
<comment type="subcellular location">
    <subcellularLocation>
        <location evidence="1 8">Nucleus</location>
    </subcellularLocation>
</comment>
<evidence type="ECO:0000256" key="5">
    <source>
        <dbReference type="ARBA" id="ARBA00023163"/>
    </source>
</evidence>
<evidence type="ECO:0000313" key="11">
    <source>
        <dbReference type="Proteomes" id="UP000813444"/>
    </source>
</evidence>
<proteinExistence type="inferred from homology"/>
<evidence type="ECO:0000256" key="2">
    <source>
        <dbReference type="ARBA" id="ARBA00005635"/>
    </source>
</evidence>
<reference evidence="10" key="1">
    <citation type="journal article" date="2021" name="Nat. Commun.">
        <title>Genetic determinants of endophytism in the Arabidopsis root mycobiome.</title>
        <authorList>
            <person name="Mesny F."/>
            <person name="Miyauchi S."/>
            <person name="Thiergart T."/>
            <person name="Pickel B."/>
            <person name="Atanasova L."/>
            <person name="Karlsson M."/>
            <person name="Huettel B."/>
            <person name="Barry K.W."/>
            <person name="Haridas S."/>
            <person name="Chen C."/>
            <person name="Bauer D."/>
            <person name="Andreopoulos W."/>
            <person name="Pangilinan J."/>
            <person name="LaButti K."/>
            <person name="Riley R."/>
            <person name="Lipzen A."/>
            <person name="Clum A."/>
            <person name="Drula E."/>
            <person name="Henrissat B."/>
            <person name="Kohler A."/>
            <person name="Grigoriev I.V."/>
            <person name="Martin F.M."/>
            <person name="Hacquard S."/>
        </authorList>
    </citation>
    <scope>NUCLEOTIDE SEQUENCE</scope>
    <source>
        <strain evidence="10">MPI-CAGE-CH-0235</strain>
    </source>
</reference>
<dbReference type="OrthoDB" id="5319830at2759"/>
<dbReference type="PANTHER" id="PTHR13114">
    <property type="entry name" value="MEDIATOR OF RNA POLYMERASE II TRANSCRIPTION SUBUNIT 17"/>
    <property type="match status" value="1"/>
</dbReference>
<comment type="caution">
    <text evidence="10">The sequence shown here is derived from an EMBL/GenBank/DDBJ whole genome shotgun (WGS) entry which is preliminary data.</text>
</comment>
<dbReference type="AlphaFoldDB" id="A0A8K0SPV0"/>
<feature type="region of interest" description="Disordered" evidence="9">
    <location>
        <begin position="39"/>
        <end position="82"/>
    </location>
</feature>
<sequence>MEPSDLPSLSLRPFPVADRKPQNLSEFVSRVNAEPGGFRAISEEQLREEIRTNVENGGLDDDAHMSDGESPSADDGAEDEASLKDPAQARMEVLRQVDIAANTALLTLDFLSLLLSKQNPTQVGQTLSQHLRDMVGIGTIGADKLHEPLVTAAKVKDNEEVATGWTLMEINKIRDSAEEASRFLQKEADVEGRYWEDVVAVKKAGWSVCKVPQERQTLGVRFGFSESAPDFRNNGLAPMRRGDTGPVQLDIGHLGGVSERLLVVYEKDGQVISRSPLPAQTPDDAPLEARVLEARNTIFSQELWHELNREARTLVAYDVRKQDSRLVCDLDPTSKIILELVPLESTPSMSSDGLDTGIAEAISIALHVLLTYSHRLNELARTRPIPPYIPRSRGQQISALLRPIIAHMMHLRNVRSAATYMGALVQALQRAGLPSSLVLKKSPISSLRPTPGGPNHSASSQTMIRNMLQPVEFVLKLTLLPDIGVDILGRTSLFPVTATTYIVSLPPNSPLETICAPFKDGYPDLQSLVDYIRTATARALTEHFLSISVSGTAIRDLDQEDFELSFSVEEQEDKPAIVLACTVADNSARSVKNRTWTANQQGEAEPIKNVVGQIVGQKLL</sequence>
<evidence type="ECO:0000256" key="6">
    <source>
        <dbReference type="ARBA" id="ARBA00023242"/>
    </source>
</evidence>
<name>A0A8K0SPV0_9HYPO</name>
<evidence type="ECO:0000256" key="4">
    <source>
        <dbReference type="ARBA" id="ARBA00023015"/>
    </source>
</evidence>
<organism evidence="10 11">
    <name type="scientific">Stachybotrys elegans</name>
    <dbReference type="NCBI Taxonomy" id="80388"/>
    <lineage>
        <taxon>Eukaryota</taxon>
        <taxon>Fungi</taxon>
        <taxon>Dikarya</taxon>
        <taxon>Ascomycota</taxon>
        <taxon>Pezizomycotina</taxon>
        <taxon>Sordariomycetes</taxon>
        <taxon>Hypocreomycetidae</taxon>
        <taxon>Hypocreales</taxon>
        <taxon>Stachybotryaceae</taxon>
        <taxon>Stachybotrys</taxon>
    </lineage>
</organism>
<keyword evidence="4 8" id="KW-0805">Transcription regulation</keyword>